<accession>A7I8I1</accession>
<protein>
    <submittedName>
        <fullName evidence="3">Glycosyl transferase, group 1</fullName>
    </submittedName>
</protein>
<evidence type="ECO:0000313" key="3">
    <source>
        <dbReference type="EMBL" id="ABS56042.1"/>
    </source>
</evidence>
<dbReference type="InterPro" id="IPR028098">
    <property type="entry name" value="Glyco_trans_4-like_N"/>
</dbReference>
<name>A7I8I1_METB6</name>
<gene>
    <name evidence="3" type="ordered locus">Mboo_1524</name>
</gene>
<dbReference type="Pfam" id="PF13439">
    <property type="entry name" value="Glyco_transf_4"/>
    <property type="match status" value="1"/>
</dbReference>
<dbReference type="InterPro" id="IPR001296">
    <property type="entry name" value="Glyco_trans_1"/>
</dbReference>
<dbReference type="Proteomes" id="UP000002408">
    <property type="component" value="Chromosome"/>
</dbReference>
<feature type="domain" description="Glycosyltransferase subfamily 4-like N-terminal" evidence="2">
    <location>
        <begin position="19"/>
        <end position="182"/>
    </location>
</feature>
<evidence type="ECO:0000313" key="4">
    <source>
        <dbReference type="Proteomes" id="UP000002408"/>
    </source>
</evidence>
<evidence type="ECO:0000259" key="1">
    <source>
        <dbReference type="Pfam" id="PF00534"/>
    </source>
</evidence>
<feature type="domain" description="Glycosyl transferase family 1" evidence="1">
    <location>
        <begin position="194"/>
        <end position="355"/>
    </location>
</feature>
<dbReference type="HOGENOM" id="CLU_009583_2_3_2"/>
<dbReference type="AlphaFoldDB" id="A7I8I1"/>
<sequence length="379" mass="42195">MESLKIAMFCWESLYAERVGGLAPAATHLAETLAEHHEVHFFTRGQVPDQTINNVSYHYCRPEGANIVEYCNSMSLLMVENFHRFDTGRRFDILHFHDWHPVQALHLLKDRNTILTFHSTEYGRSGNHFGDWWEFKEISGKEWYGGLIAKRVTAVSATLKQEVMALYNIPEGKCDVVPNGIVPRQYRAEINAAEVKQSYGIPASDPLILFIGRLAYQKGPDILIGAIKTVCREHRDAKLIVAGEGDMRQVLVEQASDLPVNFIGYIPDSEYIRLLNACDLVVIPSRNEPFGLVLLEAWSAEKGVVASNVGGLSENIDSFVDGVKVEPQAETLAEGISAVIGEPQQAGALGKQGRKKIDRLFLWGPIGGKMTETYSRVVA</sequence>
<reference evidence="4" key="1">
    <citation type="journal article" date="2015" name="Microbiology">
        <title>Genome of Methanoregula boonei 6A8 reveals adaptations to oligotrophic peatland environments.</title>
        <authorList>
            <person name="Braeuer S."/>
            <person name="Cadillo-Quiroz H."/>
            <person name="Kyrpides N."/>
            <person name="Woyke T."/>
            <person name="Goodwin L."/>
            <person name="Detter C."/>
            <person name="Podell S."/>
            <person name="Yavitt J.B."/>
            <person name="Zinder S.H."/>
        </authorList>
    </citation>
    <scope>NUCLEOTIDE SEQUENCE [LARGE SCALE GENOMIC DNA]</scope>
    <source>
        <strain evidence="4">DSM 21154 / JCM 14090 / 6A8</strain>
    </source>
</reference>
<dbReference type="CDD" id="cd03801">
    <property type="entry name" value="GT4_PimA-like"/>
    <property type="match status" value="1"/>
</dbReference>
<dbReference type="EMBL" id="CP000780">
    <property type="protein sequence ID" value="ABS56042.1"/>
    <property type="molecule type" value="Genomic_DNA"/>
</dbReference>
<dbReference type="STRING" id="456442.Mboo_1524"/>
<dbReference type="RefSeq" id="WP_012107082.1">
    <property type="nucleotide sequence ID" value="NC_009712.1"/>
</dbReference>
<proteinExistence type="predicted"/>
<keyword evidence="3" id="KW-0808">Transferase</keyword>
<dbReference type="eggNOG" id="arCOG01403">
    <property type="taxonomic scope" value="Archaea"/>
</dbReference>
<dbReference type="CAZy" id="GT4">
    <property type="family name" value="Glycosyltransferase Family 4"/>
</dbReference>
<dbReference type="GeneID" id="5411927"/>
<dbReference type="KEGG" id="mbn:Mboo_1524"/>
<dbReference type="PANTHER" id="PTHR12526:SF625">
    <property type="entry name" value="PHOSPHATIDYLINOSITOL GLYCAN-CLASS A"/>
    <property type="match status" value="1"/>
</dbReference>
<dbReference type="Gene3D" id="3.40.50.2000">
    <property type="entry name" value="Glycogen Phosphorylase B"/>
    <property type="match status" value="2"/>
</dbReference>
<keyword evidence="4" id="KW-1185">Reference proteome</keyword>
<dbReference type="Pfam" id="PF00534">
    <property type="entry name" value="Glycos_transf_1"/>
    <property type="match status" value="1"/>
</dbReference>
<dbReference type="PANTHER" id="PTHR12526">
    <property type="entry name" value="GLYCOSYLTRANSFERASE"/>
    <property type="match status" value="1"/>
</dbReference>
<dbReference type="GO" id="GO:0016757">
    <property type="term" value="F:glycosyltransferase activity"/>
    <property type="evidence" value="ECO:0007669"/>
    <property type="project" value="InterPro"/>
</dbReference>
<evidence type="ECO:0000259" key="2">
    <source>
        <dbReference type="Pfam" id="PF13439"/>
    </source>
</evidence>
<dbReference type="OrthoDB" id="132546at2157"/>
<dbReference type="SUPFAM" id="SSF53756">
    <property type="entry name" value="UDP-Glycosyltransferase/glycogen phosphorylase"/>
    <property type="match status" value="1"/>
</dbReference>
<organism evidence="3 4">
    <name type="scientific">Methanoregula boonei (strain DSM 21154 / JCM 14090 / 6A8)</name>
    <dbReference type="NCBI Taxonomy" id="456442"/>
    <lineage>
        <taxon>Archaea</taxon>
        <taxon>Methanobacteriati</taxon>
        <taxon>Methanobacteriota</taxon>
        <taxon>Stenosarchaea group</taxon>
        <taxon>Methanomicrobia</taxon>
        <taxon>Methanomicrobiales</taxon>
        <taxon>Methanoregulaceae</taxon>
        <taxon>Methanoregula</taxon>
    </lineage>
</organism>